<keyword evidence="2" id="KW-1185">Reference proteome</keyword>
<dbReference type="EMBL" id="BGZK01000029">
    <property type="protein sequence ID" value="GBP08101.1"/>
    <property type="molecule type" value="Genomic_DNA"/>
</dbReference>
<gene>
    <name evidence="1" type="ORF">EVAR_2902_1</name>
</gene>
<dbReference type="Proteomes" id="UP000299102">
    <property type="component" value="Unassembled WGS sequence"/>
</dbReference>
<protein>
    <submittedName>
        <fullName evidence="1">Uncharacterized protein</fullName>
    </submittedName>
</protein>
<dbReference type="AlphaFoldDB" id="A0A4C1T4B2"/>
<reference evidence="1 2" key="1">
    <citation type="journal article" date="2019" name="Commun. Biol.">
        <title>The bagworm genome reveals a unique fibroin gene that provides high tensile strength.</title>
        <authorList>
            <person name="Kono N."/>
            <person name="Nakamura H."/>
            <person name="Ohtoshi R."/>
            <person name="Tomita M."/>
            <person name="Numata K."/>
            <person name="Arakawa K."/>
        </authorList>
    </citation>
    <scope>NUCLEOTIDE SEQUENCE [LARGE SCALE GENOMIC DNA]</scope>
</reference>
<comment type="caution">
    <text evidence="1">The sequence shown here is derived from an EMBL/GenBank/DDBJ whole genome shotgun (WGS) entry which is preliminary data.</text>
</comment>
<name>A0A4C1T4B2_EUMVA</name>
<evidence type="ECO:0000313" key="1">
    <source>
        <dbReference type="EMBL" id="GBP08101.1"/>
    </source>
</evidence>
<evidence type="ECO:0000313" key="2">
    <source>
        <dbReference type="Proteomes" id="UP000299102"/>
    </source>
</evidence>
<accession>A0A4C1T4B2</accession>
<organism evidence="1 2">
    <name type="scientific">Eumeta variegata</name>
    <name type="common">Bagworm moth</name>
    <name type="synonym">Eumeta japonica</name>
    <dbReference type="NCBI Taxonomy" id="151549"/>
    <lineage>
        <taxon>Eukaryota</taxon>
        <taxon>Metazoa</taxon>
        <taxon>Ecdysozoa</taxon>
        <taxon>Arthropoda</taxon>
        <taxon>Hexapoda</taxon>
        <taxon>Insecta</taxon>
        <taxon>Pterygota</taxon>
        <taxon>Neoptera</taxon>
        <taxon>Endopterygota</taxon>
        <taxon>Lepidoptera</taxon>
        <taxon>Glossata</taxon>
        <taxon>Ditrysia</taxon>
        <taxon>Tineoidea</taxon>
        <taxon>Psychidae</taxon>
        <taxon>Oiketicinae</taxon>
        <taxon>Eumeta</taxon>
    </lineage>
</organism>
<proteinExistence type="predicted"/>
<sequence length="113" mass="13028">MRLLESQKPDSARQPRPVVLHFDFYPRYRAFSHLPAMQYSRYNLSTASVNYKRSTDNFFGRTTNETYIQNNQSEKLQSTKGRAVQARTRGLDGVWEVEGGGASQVTKLHCLRL</sequence>